<reference evidence="7" key="2">
    <citation type="submission" date="2022-05" db="EMBL/GenBank/DDBJ databases">
        <authorList>
            <person name="Kim J.-S."/>
            <person name="Lee K."/>
            <person name="Suh M."/>
            <person name="Eom M."/>
            <person name="Kim J.-S."/>
            <person name="Kim D.-S."/>
            <person name="Ko S.-H."/>
            <person name="Shin Y."/>
            <person name="Lee J.-S."/>
        </authorList>
    </citation>
    <scope>NUCLEOTIDE SEQUENCE</scope>
    <source>
        <strain evidence="7">N237</strain>
    </source>
</reference>
<evidence type="ECO:0000256" key="4">
    <source>
        <dbReference type="ARBA" id="ARBA00023136"/>
    </source>
</evidence>
<evidence type="ECO:0000313" key="7">
    <source>
        <dbReference type="EMBL" id="UQX87985.1"/>
    </source>
</evidence>
<dbReference type="EMBL" id="CP097332">
    <property type="protein sequence ID" value="UQX87985.1"/>
    <property type="molecule type" value="Genomic_DNA"/>
</dbReference>
<gene>
    <name evidence="7" type="ORF">M6D93_17020</name>
</gene>
<feature type="transmembrane region" description="Helical" evidence="5">
    <location>
        <begin position="219"/>
        <end position="237"/>
    </location>
</feature>
<evidence type="ECO:0000259" key="6">
    <source>
        <dbReference type="Pfam" id="PF01061"/>
    </source>
</evidence>
<proteinExistence type="predicted"/>
<evidence type="ECO:0000256" key="3">
    <source>
        <dbReference type="ARBA" id="ARBA00022989"/>
    </source>
</evidence>
<dbReference type="Proteomes" id="UP001056336">
    <property type="component" value="Chromosome"/>
</dbReference>
<feature type="transmembrane region" description="Helical" evidence="5">
    <location>
        <begin position="95"/>
        <end position="121"/>
    </location>
</feature>
<protein>
    <submittedName>
        <fullName evidence="7">ABC transporter permease</fullName>
    </submittedName>
</protein>
<accession>A0ABY4QWT9</accession>
<dbReference type="RefSeq" id="WP_249771046.1">
    <property type="nucleotide sequence ID" value="NZ_CP097332.1"/>
</dbReference>
<comment type="subcellular location">
    <subcellularLocation>
        <location evidence="1">Membrane</location>
        <topology evidence="1">Multi-pass membrane protein</topology>
    </subcellularLocation>
</comment>
<keyword evidence="8" id="KW-1185">Reference proteome</keyword>
<evidence type="ECO:0000256" key="5">
    <source>
        <dbReference type="SAM" id="Phobius"/>
    </source>
</evidence>
<dbReference type="Pfam" id="PF01061">
    <property type="entry name" value="ABC2_membrane"/>
    <property type="match status" value="1"/>
</dbReference>
<evidence type="ECO:0000256" key="1">
    <source>
        <dbReference type="ARBA" id="ARBA00004141"/>
    </source>
</evidence>
<keyword evidence="3 5" id="KW-1133">Transmembrane helix</keyword>
<reference evidence="7" key="1">
    <citation type="journal article" date="2018" name="Int. J. Syst. Evol. Microbiol.">
        <title>Jatrophihabitans telluris sp. nov., isolated from sediment soil of lava forest wetlands and the emended description of the genus Jatrophihabitans.</title>
        <authorList>
            <person name="Lee K.C."/>
            <person name="Suh M.K."/>
            <person name="Eom M.K."/>
            <person name="Kim K.K."/>
            <person name="Kim J.S."/>
            <person name="Kim D.S."/>
            <person name="Ko S.H."/>
            <person name="Shin Y.K."/>
            <person name="Lee J.S."/>
        </authorList>
    </citation>
    <scope>NUCLEOTIDE SEQUENCE</scope>
    <source>
        <strain evidence="7">N237</strain>
    </source>
</reference>
<dbReference type="InterPro" id="IPR013525">
    <property type="entry name" value="ABC2_TM"/>
</dbReference>
<keyword evidence="4 5" id="KW-0472">Membrane</keyword>
<feature type="transmembrane region" description="Helical" evidence="5">
    <location>
        <begin position="21"/>
        <end position="39"/>
    </location>
</feature>
<feature type="transmembrane region" description="Helical" evidence="5">
    <location>
        <begin position="51"/>
        <end position="74"/>
    </location>
</feature>
<keyword evidence="2 5" id="KW-0812">Transmembrane</keyword>
<feature type="domain" description="ABC-2 type transporter transmembrane" evidence="6">
    <location>
        <begin position="5"/>
        <end position="198"/>
    </location>
</feature>
<organism evidence="7 8">
    <name type="scientific">Jatrophihabitans telluris</name>
    <dbReference type="NCBI Taxonomy" id="2038343"/>
    <lineage>
        <taxon>Bacteria</taxon>
        <taxon>Bacillati</taxon>
        <taxon>Actinomycetota</taxon>
        <taxon>Actinomycetes</taxon>
        <taxon>Jatrophihabitantales</taxon>
        <taxon>Jatrophihabitantaceae</taxon>
        <taxon>Jatrophihabitans</taxon>
    </lineage>
</organism>
<sequence length="246" mass="26631">MNRIWLNAHVQAAELIRYPSFTVPSAGLPVISYLIFGLPQVHRDVHAANGILLAFAAFAVLGIAMFQFGVGIAADRASAWERYLRTLHAGPGERFAARTLVALAFSVLCLTPLVLLAWLVSPVNMTIAEQARGLLAILLGSVPLALFGIMLGYLLSERAALPVTNLVFLPLSYAGGLFGVTGSQLPSLARRISPWLPTRQWSDIVTGFGLSGQLPVRQVIALTAYGAGFAAVSIWAYRRDETRQYR</sequence>
<feature type="transmembrane region" description="Helical" evidence="5">
    <location>
        <begin position="133"/>
        <end position="154"/>
    </location>
</feature>
<name>A0ABY4QWT9_9ACTN</name>
<evidence type="ECO:0000256" key="2">
    <source>
        <dbReference type="ARBA" id="ARBA00022692"/>
    </source>
</evidence>
<evidence type="ECO:0000313" key="8">
    <source>
        <dbReference type="Proteomes" id="UP001056336"/>
    </source>
</evidence>